<feature type="transmembrane region" description="Helical" evidence="1">
    <location>
        <begin position="188"/>
        <end position="206"/>
    </location>
</feature>
<accession>A0A402AKZ1</accession>
<feature type="transmembrane region" description="Helical" evidence="1">
    <location>
        <begin position="247"/>
        <end position="269"/>
    </location>
</feature>
<keyword evidence="1" id="KW-0472">Membrane</keyword>
<protein>
    <submittedName>
        <fullName evidence="2">Uncharacterized protein</fullName>
    </submittedName>
</protein>
<comment type="caution">
    <text evidence="2">The sequence shown here is derived from an EMBL/GenBank/DDBJ whole genome shotgun (WGS) entry which is preliminary data.</text>
</comment>
<dbReference type="OrthoDB" id="150039at2"/>
<feature type="transmembrane region" description="Helical" evidence="1">
    <location>
        <begin position="25"/>
        <end position="46"/>
    </location>
</feature>
<evidence type="ECO:0000313" key="2">
    <source>
        <dbReference type="EMBL" id="GCE19690.1"/>
    </source>
</evidence>
<feature type="transmembrane region" description="Helical" evidence="1">
    <location>
        <begin position="218"/>
        <end position="240"/>
    </location>
</feature>
<reference evidence="3" key="1">
    <citation type="submission" date="2018-12" db="EMBL/GenBank/DDBJ databases">
        <title>Tengunoibacter tsumagoiensis gen. nov., sp. nov., Dictyobacter kobayashii sp. nov., D. alpinus sp. nov., and D. joshuensis sp. nov. and description of Dictyobacteraceae fam. nov. within the order Ktedonobacterales isolated from Tengu-no-mugimeshi.</title>
        <authorList>
            <person name="Wang C.M."/>
            <person name="Zheng Y."/>
            <person name="Sakai Y."/>
            <person name="Toyoda A."/>
            <person name="Minakuchi Y."/>
            <person name="Abe K."/>
            <person name="Yokota A."/>
            <person name="Yabe S."/>
        </authorList>
    </citation>
    <scope>NUCLEOTIDE SEQUENCE [LARGE SCALE GENOMIC DNA]</scope>
    <source>
        <strain evidence="3">Uno11</strain>
    </source>
</reference>
<proteinExistence type="predicted"/>
<feature type="transmembrane region" description="Helical" evidence="1">
    <location>
        <begin position="289"/>
        <end position="312"/>
    </location>
</feature>
<organism evidence="2 3">
    <name type="scientific">Dictyobacter kobayashii</name>
    <dbReference type="NCBI Taxonomy" id="2014872"/>
    <lineage>
        <taxon>Bacteria</taxon>
        <taxon>Bacillati</taxon>
        <taxon>Chloroflexota</taxon>
        <taxon>Ktedonobacteria</taxon>
        <taxon>Ktedonobacterales</taxon>
        <taxon>Dictyobacteraceae</taxon>
        <taxon>Dictyobacter</taxon>
    </lineage>
</organism>
<keyword evidence="1" id="KW-0812">Transmembrane</keyword>
<dbReference type="RefSeq" id="WP_126551518.1">
    <property type="nucleotide sequence ID" value="NZ_BIFS01000001.1"/>
</dbReference>
<dbReference type="Proteomes" id="UP000287188">
    <property type="component" value="Unassembled WGS sequence"/>
</dbReference>
<evidence type="ECO:0000256" key="1">
    <source>
        <dbReference type="SAM" id="Phobius"/>
    </source>
</evidence>
<feature type="transmembrane region" description="Helical" evidence="1">
    <location>
        <begin position="361"/>
        <end position="381"/>
    </location>
</feature>
<sequence length="395" mass="43181">MAKALGGTQHIHQTTTKATTLQTIWALRFTIGLGIILCALISLVGTSWDIQWHLFVGRDRTLIPPHLMMLTGITLGGLLALTAVCVETMVVRRKPQLAQYSTQFAGMFYSSLGTYIAGFAALDAAIAFPLDSYWHSLYGIDVALWTPFHVMILVGMGSMPLGAAYMLRSAGQLAQIGGHRRSEQLSKIFTCIALGLVLSIFTILLSDALTLTNYLNLIVFKVNLYPLLGGLLTAFIFMAAQTAVRSRFAATTVILVYIVMAVLFTLFVPPATSYLVGVEHLQYRRALNAFAFVSILAVRLWPVLPILLAPCFDLLLNQARRHKWSWRRLHWSSALLCLVACIPMTVFQLNAALVVANRSGLLGSLLALLLGLVGTYVGTTLGRQTGEIIQQGDAQ</sequence>
<feature type="transmembrane region" description="Helical" evidence="1">
    <location>
        <begin position="66"/>
        <end position="86"/>
    </location>
</feature>
<name>A0A402AKZ1_9CHLR</name>
<feature type="transmembrane region" description="Helical" evidence="1">
    <location>
        <begin position="107"/>
        <end position="128"/>
    </location>
</feature>
<feature type="transmembrane region" description="Helical" evidence="1">
    <location>
        <begin position="333"/>
        <end position="355"/>
    </location>
</feature>
<dbReference type="EMBL" id="BIFS01000001">
    <property type="protein sequence ID" value="GCE19690.1"/>
    <property type="molecule type" value="Genomic_DNA"/>
</dbReference>
<dbReference type="AlphaFoldDB" id="A0A402AKZ1"/>
<feature type="transmembrane region" description="Helical" evidence="1">
    <location>
        <begin position="148"/>
        <end position="167"/>
    </location>
</feature>
<evidence type="ECO:0000313" key="3">
    <source>
        <dbReference type="Proteomes" id="UP000287188"/>
    </source>
</evidence>
<keyword evidence="3" id="KW-1185">Reference proteome</keyword>
<keyword evidence="1" id="KW-1133">Transmembrane helix</keyword>
<gene>
    <name evidence="2" type="ORF">KDK_34900</name>
</gene>